<reference evidence="2" key="1">
    <citation type="journal article" date="2016" name="Proc. Natl. Acad. Sci. U.S.A.">
        <title>Lipid metabolic changes in an early divergent fungus govern the establishment of a mutualistic symbiosis with endobacteria.</title>
        <authorList>
            <person name="Lastovetsky O.A."/>
            <person name="Gaspar M.L."/>
            <person name="Mondo S.J."/>
            <person name="LaButti K.M."/>
            <person name="Sandor L."/>
            <person name="Grigoriev I.V."/>
            <person name="Henry S.A."/>
            <person name="Pawlowska T.E."/>
        </authorList>
    </citation>
    <scope>NUCLEOTIDE SEQUENCE [LARGE SCALE GENOMIC DNA]</scope>
    <source>
        <strain evidence="2">ATCC 52814</strain>
    </source>
</reference>
<dbReference type="PANTHER" id="PTHR11215:SF1">
    <property type="entry name" value="MYG1 EXONUCLEASE"/>
    <property type="match status" value="1"/>
</dbReference>
<evidence type="ECO:0000256" key="1">
    <source>
        <dbReference type="ARBA" id="ARBA00010105"/>
    </source>
</evidence>
<dbReference type="OrthoDB" id="10265310at2759"/>
<dbReference type="PANTHER" id="PTHR11215">
    <property type="entry name" value="METAL DEPENDENT HYDROLASE - RELATED"/>
    <property type="match status" value="1"/>
</dbReference>
<protein>
    <submittedName>
        <fullName evidence="2">Metal-dependent protein hydrolase</fullName>
    </submittedName>
</protein>
<dbReference type="AlphaFoldDB" id="A0A1X0QUT1"/>
<proteinExistence type="inferred from homology"/>
<dbReference type="Pfam" id="PF03690">
    <property type="entry name" value="MYG1_exonuc"/>
    <property type="match status" value="1"/>
</dbReference>
<dbReference type="GO" id="GO:0016787">
    <property type="term" value="F:hydrolase activity"/>
    <property type="evidence" value="ECO:0007669"/>
    <property type="project" value="UniProtKB-KW"/>
</dbReference>
<organism evidence="2">
    <name type="scientific">Rhizopus microsporus var. microsporus</name>
    <dbReference type="NCBI Taxonomy" id="86635"/>
    <lineage>
        <taxon>Eukaryota</taxon>
        <taxon>Fungi</taxon>
        <taxon>Fungi incertae sedis</taxon>
        <taxon>Mucoromycota</taxon>
        <taxon>Mucoromycotina</taxon>
        <taxon>Mucoromycetes</taxon>
        <taxon>Mucorales</taxon>
        <taxon>Mucorineae</taxon>
        <taxon>Rhizopodaceae</taxon>
        <taxon>Rhizopus</taxon>
    </lineage>
</organism>
<comment type="similarity">
    <text evidence="1">Belongs to the MYG1 family.</text>
</comment>
<dbReference type="GO" id="GO:0005737">
    <property type="term" value="C:cytoplasm"/>
    <property type="evidence" value="ECO:0007669"/>
    <property type="project" value="TreeGrafter"/>
</dbReference>
<accession>A0A1X0QUT1</accession>
<dbReference type="InterPro" id="IPR003226">
    <property type="entry name" value="MYG1_exonuclease"/>
</dbReference>
<gene>
    <name evidence="2" type="ORF">BCV72DRAFT_308120</name>
</gene>
<dbReference type="Proteomes" id="UP000242414">
    <property type="component" value="Unassembled WGS sequence"/>
</dbReference>
<dbReference type="EMBL" id="KV922000">
    <property type="protein sequence ID" value="ORE03515.1"/>
    <property type="molecule type" value="Genomic_DNA"/>
</dbReference>
<dbReference type="GO" id="GO:0005634">
    <property type="term" value="C:nucleus"/>
    <property type="evidence" value="ECO:0007669"/>
    <property type="project" value="TreeGrafter"/>
</dbReference>
<keyword evidence="2" id="KW-0378">Hydrolase</keyword>
<name>A0A1X0QUT1_RHIZD</name>
<dbReference type="VEuPathDB" id="FungiDB:BCV72DRAFT_308120"/>
<sequence>MPKIIGTHSGHFHCDEALAVALLKRTEEFKDATLVRTRDPKKLEECDVVIDVGGVYDPSAHRYDHHQRGFTETFDDKHATKLSSAGLVYKHFGREVVGSVLGSDVSAEDAEKIYLKTYDCFVEALDANDNGVSAYPSSITPLFKESPTSLPSRVASLNPAWNQTATDADIDACFLKASEMAGTELIDYVTRLKSIWLPARTLVVEALDRADEVHSSGRVIALERACPWKEHLFDLESERGLTNGKEILYVLYPESNPEGNWRIQCVPTRLEGFENRKSLPEAWRGVRDEELSRLSGVDNCIFVHAAGFIGGNKTREGAYKMAKLALEL</sequence>
<evidence type="ECO:0000313" key="2">
    <source>
        <dbReference type="EMBL" id="ORE03515.1"/>
    </source>
</evidence>